<dbReference type="Pfam" id="PF01370">
    <property type="entry name" value="Epimerase"/>
    <property type="match status" value="1"/>
</dbReference>
<name>A0A381VBW7_9ZZZZ</name>
<proteinExistence type="predicted"/>
<dbReference type="GO" id="GO:0048040">
    <property type="term" value="F:UDP-glucuronate decarboxylase activity"/>
    <property type="evidence" value="ECO:0007669"/>
    <property type="project" value="TreeGrafter"/>
</dbReference>
<comment type="cofactor">
    <cofactor evidence="1">
        <name>NAD(+)</name>
        <dbReference type="ChEBI" id="CHEBI:57540"/>
    </cofactor>
</comment>
<evidence type="ECO:0000256" key="4">
    <source>
        <dbReference type="ARBA" id="ARBA00023239"/>
    </source>
</evidence>
<dbReference type="SUPFAM" id="SSF51735">
    <property type="entry name" value="NAD(P)-binding Rossmann-fold domains"/>
    <property type="match status" value="1"/>
</dbReference>
<dbReference type="EMBL" id="UINC01008410">
    <property type="protein sequence ID" value="SVA37850.1"/>
    <property type="molecule type" value="Genomic_DNA"/>
</dbReference>
<keyword evidence="4" id="KW-0456">Lyase</keyword>
<accession>A0A381VBW7</accession>
<dbReference type="InterPro" id="IPR044516">
    <property type="entry name" value="UXS-like"/>
</dbReference>
<dbReference type="PANTHER" id="PTHR43078">
    <property type="entry name" value="UDP-GLUCURONIC ACID DECARBOXYLASE-RELATED"/>
    <property type="match status" value="1"/>
</dbReference>
<evidence type="ECO:0000259" key="5">
    <source>
        <dbReference type="Pfam" id="PF01370"/>
    </source>
</evidence>
<dbReference type="PANTHER" id="PTHR43078:SF6">
    <property type="entry name" value="UDP-GLUCURONIC ACID DECARBOXYLASE 1"/>
    <property type="match status" value="1"/>
</dbReference>
<protein>
    <recommendedName>
        <fullName evidence="5">NAD-dependent epimerase/dehydratase domain-containing protein</fullName>
    </recommendedName>
</protein>
<dbReference type="GO" id="GO:0070403">
    <property type="term" value="F:NAD+ binding"/>
    <property type="evidence" value="ECO:0007669"/>
    <property type="project" value="InterPro"/>
</dbReference>
<dbReference type="InterPro" id="IPR001509">
    <property type="entry name" value="Epimerase_deHydtase"/>
</dbReference>
<evidence type="ECO:0000256" key="1">
    <source>
        <dbReference type="ARBA" id="ARBA00001911"/>
    </source>
</evidence>
<dbReference type="GO" id="GO:0042732">
    <property type="term" value="P:D-xylose metabolic process"/>
    <property type="evidence" value="ECO:0007669"/>
    <property type="project" value="InterPro"/>
</dbReference>
<gene>
    <name evidence="6" type="ORF">METZ01_LOCUS90704</name>
</gene>
<evidence type="ECO:0000313" key="6">
    <source>
        <dbReference type="EMBL" id="SVA37850.1"/>
    </source>
</evidence>
<dbReference type="GO" id="GO:0005737">
    <property type="term" value="C:cytoplasm"/>
    <property type="evidence" value="ECO:0007669"/>
    <property type="project" value="TreeGrafter"/>
</dbReference>
<organism evidence="6">
    <name type="scientific">marine metagenome</name>
    <dbReference type="NCBI Taxonomy" id="408172"/>
    <lineage>
        <taxon>unclassified sequences</taxon>
        <taxon>metagenomes</taxon>
        <taxon>ecological metagenomes</taxon>
    </lineage>
</organism>
<keyword evidence="3" id="KW-0520">NAD</keyword>
<dbReference type="InterPro" id="IPR036291">
    <property type="entry name" value="NAD(P)-bd_dom_sf"/>
</dbReference>
<keyword evidence="2" id="KW-0210">Decarboxylase</keyword>
<feature type="domain" description="NAD-dependent epimerase/dehydratase" evidence="5">
    <location>
        <begin position="4"/>
        <end position="239"/>
    </location>
</feature>
<dbReference type="AlphaFoldDB" id="A0A381VBW7"/>
<evidence type="ECO:0000256" key="2">
    <source>
        <dbReference type="ARBA" id="ARBA00022793"/>
    </source>
</evidence>
<dbReference type="Gene3D" id="3.40.50.720">
    <property type="entry name" value="NAD(P)-binding Rossmann-like Domain"/>
    <property type="match status" value="1"/>
</dbReference>
<evidence type="ECO:0000256" key="3">
    <source>
        <dbReference type="ARBA" id="ARBA00023027"/>
    </source>
</evidence>
<sequence length="305" mass="34418">MEKILVTGGAGNIGSSLVKALLKRKGSSVYVFDSLLTGKKENLPFKNSNLIFKECNINNITELESAWEDNIFDFVFHYAALVGVSRTQLNPLAVLNDVDGIKNILKMSSATGTKRIFFSSSSEVYGEPVEIPQNEDTTPLNSRIPYAIVKNIGEAFFKAYQKENGLDYTILRFFNTYGPNQNNDFVVTRFIEQAITGEDLTIYGDGQQSRSFLYIDDNVDFTLQILDESLFINDVVNVGSEEVISIKDLAELIKKLTESKSNIVHLPPLEDGDMFRRKPDISKMKKHRTDFFKLEEGIRKLISKI</sequence>
<reference evidence="6" key="1">
    <citation type="submission" date="2018-05" db="EMBL/GenBank/DDBJ databases">
        <authorList>
            <person name="Lanie J.A."/>
            <person name="Ng W.-L."/>
            <person name="Kazmierczak K.M."/>
            <person name="Andrzejewski T.M."/>
            <person name="Davidsen T.M."/>
            <person name="Wayne K.J."/>
            <person name="Tettelin H."/>
            <person name="Glass J.I."/>
            <person name="Rusch D."/>
            <person name="Podicherti R."/>
            <person name="Tsui H.-C.T."/>
            <person name="Winkler M.E."/>
        </authorList>
    </citation>
    <scope>NUCLEOTIDE SEQUENCE</scope>
</reference>